<evidence type="ECO:0000256" key="8">
    <source>
        <dbReference type="ARBA" id="ARBA00023002"/>
    </source>
</evidence>
<name>A0A5C7IBX3_9ROSI</name>
<dbReference type="InterPro" id="IPR017972">
    <property type="entry name" value="Cyt_P450_CS"/>
</dbReference>
<dbReference type="GO" id="GO:0004497">
    <property type="term" value="F:monooxygenase activity"/>
    <property type="evidence" value="ECO:0007669"/>
    <property type="project" value="UniProtKB-KW"/>
</dbReference>
<dbReference type="PRINTS" id="PR00465">
    <property type="entry name" value="EP450IV"/>
</dbReference>
<gene>
    <name evidence="15" type="ORF">EZV62_007929</name>
</gene>
<evidence type="ECO:0000313" key="16">
    <source>
        <dbReference type="Proteomes" id="UP000323000"/>
    </source>
</evidence>
<organism evidence="15 16">
    <name type="scientific">Acer yangbiense</name>
    <dbReference type="NCBI Taxonomy" id="1000413"/>
    <lineage>
        <taxon>Eukaryota</taxon>
        <taxon>Viridiplantae</taxon>
        <taxon>Streptophyta</taxon>
        <taxon>Embryophyta</taxon>
        <taxon>Tracheophyta</taxon>
        <taxon>Spermatophyta</taxon>
        <taxon>Magnoliopsida</taxon>
        <taxon>eudicotyledons</taxon>
        <taxon>Gunneridae</taxon>
        <taxon>Pentapetalae</taxon>
        <taxon>rosids</taxon>
        <taxon>malvids</taxon>
        <taxon>Sapindales</taxon>
        <taxon>Sapindaceae</taxon>
        <taxon>Hippocastanoideae</taxon>
        <taxon>Acereae</taxon>
        <taxon>Acer</taxon>
    </lineage>
</organism>
<sequence length="437" mass="50752">MEITSTTAFLSSLVTIAIAWMLMRVLNWVWLRPKKLEKFLRQQGFSGNSYRLFHGDMKEMLAMRKQSRISKPINLSDSQVHNIVPRILPFNHHINAIYGKKSFIWNGPTPSINIADPKMIRDILFKPEIFQKPKANSVAKLFLSGMVTYEGEQWFKVRKIANPAFHQHKLKDMFPSIYWSCNEMISKWKILVSKENRHELDVWPYIQTFTADVISRTAFGSSYEDGRKIFELIRQQINNFTESIQFSFIPGWRKLLDLCLFGRWFCYACTHVREEVFQVFENEKPKFDDLNHLKVVNKILHEALRLYSPVTILTRTSYRETKLGEINIRPGILLSLPIMMVHHDHEYWGDDADEFNPDRFSEGVSKASKNNEVSFFPFGGGPRICIGQNFALMEAKLALAMILQNFSFELSPAYVHAPTRGGTVQPQYGAHLILHNI</sequence>
<dbReference type="InterPro" id="IPR036396">
    <property type="entry name" value="Cyt_P450_sf"/>
</dbReference>
<evidence type="ECO:0000256" key="5">
    <source>
        <dbReference type="ARBA" id="ARBA00022692"/>
    </source>
</evidence>
<evidence type="ECO:0000256" key="1">
    <source>
        <dbReference type="ARBA" id="ARBA00001971"/>
    </source>
</evidence>
<dbReference type="Gene3D" id="1.10.630.10">
    <property type="entry name" value="Cytochrome P450"/>
    <property type="match status" value="2"/>
</dbReference>
<dbReference type="GO" id="GO:0016705">
    <property type="term" value="F:oxidoreductase activity, acting on paired donors, with incorporation or reduction of molecular oxygen"/>
    <property type="evidence" value="ECO:0007669"/>
    <property type="project" value="InterPro"/>
</dbReference>
<accession>A0A5C7IBX3</accession>
<comment type="caution">
    <text evidence="15">The sequence shown here is derived from an EMBL/GenBank/DDBJ whole genome shotgun (WGS) entry which is preliminary data.</text>
</comment>
<keyword evidence="11 14" id="KW-0472">Membrane</keyword>
<keyword evidence="7 14" id="KW-1133">Transmembrane helix</keyword>
<evidence type="ECO:0000256" key="2">
    <source>
        <dbReference type="ARBA" id="ARBA00004167"/>
    </source>
</evidence>
<dbReference type="SUPFAM" id="SSF48264">
    <property type="entry name" value="Cytochrome P450"/>
    <property type="match status" value="1"/>
</dbReference>
<keyword evidence="6 12" id="KW-0479">Metal-binding</keyword>
<evidence type="ECO:0000256" key="7">
    <source>
        <dbReference type="ARBA" id="ARBA00022989"/>
    </source>
</evidence>
<dbReference type="PRINTS" id="PR00385">
    <property type="entry name" value="P450"/>
</dbReference>
<evidence type="ECO:0000256" key="12">
    <source>
        <dbReference type="PIRSR" id="PIRSR602403-1"/>
    </source>
</evidence>
<evidence type="ECO:0000256" key="6">
    <source>
        <dbReference type="ARBA" id="ARBA00022723"/>
    </source>
</evidence>
<keyword evidence="16" id="KW-1185">Reference proteome</keyword>
<reference evidence="16" key="1">
    <citation type="journal article" date="2019" name="Gigascience">
        <title>De novo genome assembly of the endangered Acer yangbiense, a plant species with extremely small populations endemic to Yunnan Province, China.</title>
        <authorList>
            <person name="Yang J."/>
            <person name="Wariss H.M."/>
            <person name="Tao L."/>
            <person name="Zhang R."/>
            <person name="Yun Q."/>
            <person name="Hollingsworth P."/>
            <person name="Dao Z."/>
            <person name="Luo G."/>
            <person name="Guo H."/>
            <person name="Ma Y."/>
            <person name="Sun W."/>
        </authorList>
    </citation>
    <scope>NUCLEOTIDE SEQUENCE [LARGE SCALE GENOMIC DNA]</scope>
    <source>
        <strain evidence="16">cv. Malutang</strain>
    </source>
</reference>
<dbReference type="PROSITE" id="PS00086">
    <property type="entry name" value="CYTOCHROME_P450"/>
    <property type="match status" value="1"/>
</dbReference>
<dbReference type="PANTHER" id="PTHR24282:SF255">
    <property type="entry name" value="CYTOCHROME P450 72A11-RELATED"/>
    <property type="match status" value="1"/>
</dbReference>
<evidence type="ECO:0000256" key="3">
    <source>
        <dbReference type="ARBA" id="ARBA00010617"/>
    </source>
</evidence>
<keyword evidence="5 14" id="KW-0812">Transmembrane</keyword>
<comment type="cofactor">
    <cofactor evidence="1 12">
        <name>heme</name>
        <dbReference type="ChEBI" id="CHEBI:30413"/>
    </cofactor>
</comment>
<dbReference type="GO" id="GO:0020037">
    <property type="term" value="F:heme binding"/>
    <property type="evidence" value="ECO:0007669"/>
    <property type="project" value="InterPro"/>
</dbReference>
<feature type="transmembrane region" description="Helical" evidence="14">
    <location>
        <begin position="6"/>
        <end position="31"/>
    </location>
</feature>
<dbReference type="GO" id="GO:0016020">
    <property type="term" value="C:membrane"/>
    <property type="evidence" value="ECO:0007669"/>
    <property type="project" value="UniProtKB-SubCell"/>
</dbReference>
<dbReference type="Pfam" id="PF00067">
    <property type="entry name" value="p450"/>
    <property type="match status" value="2"/>
</dbReference>
<comment type="similarity">
    <text evidence="3 13">Belongs to the cytochrome P450 family.</text>
</comment>
<evidence type="ECO:0000256" key="9">
    <source>
        <dbReference type="ARBA" id="ARBA00023004"/>
    </source>
</evidence>
<evidence type="ECO:0000256" key="4">
    <source>
        <dbReference type="ARBA" id="ARBA00022617"/>
    </source>
</evidence>
<evidence type="ECO:0000256" key="10">
    <source>
        <dbReference type="ARBA" id="ARBA00023033"/>
    </source>
</evidence>
<dbReference type="InterPro" id="IPR001128">
    <property type="entry name" value="Cyt_P450"/>
</dbReference>
<keyword evidence="10 13" id="KW-0503">Monooxygenase</keyword>
<dbReference type="Proteomes" id="UP000323000">
    <property type="component" value="Chromosome 3"/>
</dbReference>
<evidence type="ECO:0000256" key="11">
    <source>
        <dbReference type="ARBA" id="ARBA00023136"/>
    </source>
</evidence>
<comment type="subcellular location">
    <subcellularLocation>
        <location evidence="2">Membrane</location>
        <topology evidence="2">Single-pass membrane protein</topology>
    </subcellularLocation>
</comment>
<evidence type="ECO:0008006" key="17">
    <source>
        <dbReference type="Google" id="ProtNLM"/>
    </source>
</evidence>
<dbReference type="InterPro" id="IPR050665">
    <property type="entry name" value="Cytochrome_P450_Monooxygen"/>
</dbReference>
<evidence type="ECO:0000256" key="13">
    <source>
        <dbReference type="RuleBase" id="RU000461"/>
    </source>
</evidence>
<keyword evidence="4 12" id="KW-0349">Heme</keyword>
<keyword evidence="9 12" id="KW-0408">Iron</keyword>
<feature type="binding site" description="axial binding residue" evidence="12">
    <location>
        <position position="385"/>
    </location>
    <ligand>
        <name>heme</name>
        <dbReference type="ChEBI" id="CHEBI:30413"/>
    </ligand>
    <ligandPart>
        <name>Fe</name>
        <dbReference type="ChEBI" id="CHEBI:18248"/>
    </ligandPart>
</feature>
<evidence type="ECO:0000313" key="15">
    <source>
        <dbReference type="EMBL" id="TXG66654.1"/>
    </source>
</evidence>
<dbReference type="GO" id="GO:0005506">
    <property type="term" value="F:iron ion binding"/>
    <property type="evidence" value="ECO:0007669"/>
    <property type="project" value="InterPro"/>
</dbReference>
<dbReference type="InterPro" id="IPR002403">
    <property type="entry name" value="Cyt_P450_E_grp-IV"/>
</dbReference>
<dbReference type="AlphaFoldDB" id="A0A5C7IBX3"/>
<dbReference type="PANTHER" id="PTHR24282">
    <property type="entry name" value="CYTOCHROME P450 FAMILY MEMBER"/>
    <property type="match status" value="1"/>
</dbReference>
<keyword evidence="8 13" id="KW-0560">Oxidoreductase</keyword>
<evidence type="ECO:0000256" key="14">
    <source>
        <dbReference type="SAM" id="Phobius"/>
    </source>
</evidence>
<dbReference type="EMBL" id="VAHF01000003">
    <property type="protein sequence ID" value="TXG66654.1"/>
    <property type="molecule type" value="Genomic_DNA"/>
</dbReference>
<protein>
    <recommendedName>
        <fullName evidence="17">Cytochrome P450</fullName>
    </recommendedName>
</protein>
<proteinExistence type="inferred from homology"/>
<dbReference type="OrthoDB" id="1470350at2759"/>